<dbReference type="Proteomes" id="UP000277236">
    <property type="component" value="Unassembled WGS sequence"/>
</dbReference>
<dbReference type="InterPro" id="IPR007577">
    <property type="entry name" value="GlycoTrfase_DXD_sugar-bd_CS"/>
</dbReference>
<protein>
    <submittedName>
        <fullName evidence="2">YD repeat-containing protein</fullName>
    </submittedName>
</protein>
<dbReference type="InterPro" id="IPR029044">
    <property type="entry name" value="Nucleotide-diphossugar_trans"/>
</dbReference>
<dbReference type="AlphaFoldDB" id="A0A3M4LW15"/>
<evidence type="ECO:0000313" key="2">
    <source>
        <dbReference type="EMBL" id="RMQ45718.1"/>
    </source>
</evidence>
<dbReference type="PANTHER" id="PTHR32305:SF15">
    <property type="entry name" value="PROTEIN RHSA-RELATED"/>
    <property type="match status" value="1"/>
</dbReference>
<dbReference type="NCBIfam" id="TIGR03696">
    <property type="entry name" value="Rhs_assc_core"/>
    <property type="match status" value="1"/>
</dbReference>
<sequence length="748" mass="83756">MEIPDWPQPEDERDALLEGNPLETQWTFNAVSEAIKQTDAMNHQQHFRQTVAGQLKAVDLKLAGTVQSQTLVSDIHYNAFDQIEQETADNGVISRSLYDPQDGRLMERSTERLQHLKYIYDPVGNILQIEDAAQPIRFFANQRIEPISHYRYDTLYQLIEATGREVSTGASHGPALPDLQNLPPDPNQISHYTQSYDYDAAGNLLKMRHVGAQSFTRTMHVAPDSNRSFSDDQTGVDFDANGNLLQLIRGQALEWDLRNQLQQITTVTRATEASDHERYIYDGQGQRCRKINSAQTSSRTLNNEVRYLPGVEIRTTADGEILHVITAKNARVLHWQAGQPGGIANDQIRYHISDHLGSSTLELDQQGSLISQESYYPFGGTSWWAGRNAVEAKYKTVRYSGKERDISGLYYYGFRYYAPWLQRWINPDPAGDVDDLNLFEALHNNPLTNIDPEGNKPVPAIAHYFWEGSDIPESYLQNILMFKEFNPEYAINVWTSKPTQILNTLTALEESLEPAKRHLAYAHGDALMIGETHDLFKELAVVYPQANKLESLFARESTGPFKNLASASDIAELAAVYAKGGLYTDVDVAIGMPLETLEAPHDFLAHIEGPRVSNAAIAAPPRSEFVKSLLDNIIELYTTSPSMLIDNENAGWAKKRSTEGSGLFSRLKLTMHMTGPSMISGALPASLQNRESYALPKGGFFYRDGSTPAFSLNNPRTLTQIFTHGYTRGLNGEGNWSKIRPGRRASVA</sequence>
<dbReference type="SUPFAM" id="SSF53448">
    <property type="entry name" value="Nucleotide-diphospho-sugar transferases"/>
    <property type="match status" value="1"/>
</dbReference>
<dbReference type="InterPro" id="IPR050708">
    <property type="entry name" value="T6SS_VgrG/RHS"/>
</dbReference>
<name>A0A3M4LW15_PSECI</name>
<evidence type="ECO:0000313" key="3">
    <source>
        <dbReference type="Proteomes" id="UP000277236"/>
    </source>
</evidence>
<organism evidence="2 3">
    <name type="scientific">Pseudomonas cichorii</name>
    <dbReference type="NCBI Taxonomy" id="36746"/>
    <lineage>
        <taxon>Bacteria</taxon>
        <taxon>Pseudomonadati</taxon>
        <taxon>Pseudomonadota</taxon>
        <taxon>Gammaproteobacteria</taxon>
        <taxon>Pseudomonadales</taxon>
        <taxon>Pseudomonadaceae</taxon>
        <taxon>Pseudomonas</taxon>
    </lineage>
</organism>
<dbReference type="Gene3D" id="2.180.10.10">
    <property type="entry name" value="RHS repeat-associated core"/>
    <property type="match status" value="1"/>
</dbReference>
<feature type="region of interest" description="Disordered" evidence="1">
    <location>
        <begin position="167"/>
        <end position="191"/>
    </location>
</feature>
<dbReference type="PANTHER" id="PTHR32305">
    <property type="match status" value="1"/>
</dbReference>
<dbReference type="Pfam" id="PF04488">
    <property type="entry name" value="Gly_transf_sug"/>
    <property type="match status" value="1"/>
</dbReference>
<gene>
    <name evidence="2" type="ORF">ALQ04_01561</name>
</gene>
<accession>A0A3M4LW15</accession>
<dbReference type="InterPro" id="IPR022385">
    <property type="entry name" value="Rhs_assc_core"/>
</dbReference>
<proteinExistence type="predicted"/>
<dbReference type="EMBL" id="RBRE01000048">
    <property type="protein sequence ID" value="RMQ45718.1"/>
    <property type="molecule type" value="Genomic_DNA"/>
</dbReference>
<reference evidence="2 3" key="1">
    <citation type="submission" date="2018-08" db="EMBL/GenBank/DDBJ databases">
        <title>Recombination of ecologically and evolutionarily significant loci maintains genetic cohesion in the Pseudomonas syringae species complex.</title>
        <authorList>
            <person name="Dillon M."/>
            <person name="Thakur S."/>
            <person name="Almeida R.N.D."/>
            <person name="Weir B.S."/>
            <person name="Guttman D.S."/>
        </authorList>
    </citation>
    <scope>NUCLEOTIDE SEQUENCE [LARGE SCALE GENOMIC DNA]</scope>
    <source>
        <strain evidence="2 3">ICMP 3353</strain>
    </source>
</reference>
<evidence type="ECO:0000256" key="1">
    <source>
        <dbReference type="SAM" id="MobiDB-lite"/>
    </source>
</evidence>
<comment type="caution">
    <text evidence="2">The sequence shown here is derived from an EMBL/GenBank/DDBJ whole genome shotgun (WGS) entry which is preliminary data.</text>
</comment>